<organism evidence="1 2">
    <name type="scientific">Gymnopus androsaceus JB14</name>
    <dbReference type="NCBI Taxonomy" id="1447944"/>
    <lineage>
        <taxon>Eukaryota</taxon>
        <taxon>Fungi</taxon>
        <taxon>Dikarya</taxon>
        <taxon>Basidiomycota</taxon>
        <taxon>Agaricomycotina</taxon>
        <taxon>Agaricomycetes</taxon>
        <taxon>Agaricomycetidae</taxon>
        <taxon>Agaricales</taxon>
        <taxon>Marasmiineae</taxon>
        <taxon>Omphalotaceae</taxon>
        <taxon>Gymnopus</taxon>
    </lineage>
</organism>
<reference evidence="1" key="1">
    <citation type="journal article" date="2019" name="Environ. Microbiol.">
        <title>Fungal ecological strategies reflected in gene transcription - a case study of two litter decomposers.</title>
        <authorList>
            <person name="Barbi F."/>
            <person name="Kohler A."/>
            <person name="Barry K."/>
            <person name="Baskaran P."/>
            <person name="Daum C."/>
            <person name="Fauchery L."/>
            <person name="Ihrmark K."/>
            <person name="Kuo A."/>
            <person name="LaButti K."/>
            <person name="Lipzen A."/>
            <person name="Morin E."/>
            <person name="Grigoriev I.V."/>
            <person name="Henrissat B."/>
            <person name="Lindahl B."/>
            <person name="Martin F."/>
        </authorList>
    </citation>
    <scope>NUCLEOTIDE SEQUENCE</scope>
    <source>
        <strain evidence="1">JB14</strain>
    </source>
</reference>
<evidence type="ECO:0000313" key="1">
    <source>
        <dbReference type="EMBL" id="KAE9394179.1"/>
    </source>
</evidence>
<keyword evidence="2" id="KW-1185">Reference proteome</keyword>
<evidence type="ECO:0000313" key="2">
    <source>
        <dbReference type="Proteomes" id="UP000799118"/>
    </source>
</evidence>
<gene>
    <name evidence="1" type="ORF">BT96DRAFT_943344</name>
</gene>
<dbReference type="AlphaFoldDB" id="A0A6A4H7I6"/>
<accession>A0A6A4H7I6</accession>
<dbReference type="EMBL" id="ML769555">
    <property type="protein sequence ID" value="KAE9394179.1"/>
    <property type="molecule type" value="Genomic_DNA"/>
</dbReference>
<proteinExistence type="predicted"/>
<sequence>MDANDKGTLSLHACNLEAAANVVLTRFFAAQQPTDSPQAPSHTGCKKKTKNLKVGSTGYYKQVKKVVLEKLSPEISQELMHAQATDYKDDDGPGPNGFQLYFGDGWWKSRWNRMAMKNMMEFFLTQEGDRVETSEEARAHAQEYNKRWARDVRLTVRKSNKFDWCKQDVDKLLADTSCSAVDKKKWQRVRNILLKLQTQGQSSKDTDNEDGGLVITQPYYQCCLITEMLEDLDQNIKELEMRQKAASDLAPHVIDSLDINKKEIQNFDQ</sequence>
<protein>
    <submittedName>
        <fullName evidence="1">Uncharacterized protein</fullName>
    </submittedName>
</protein>
<name>A0A6A4H7I6_9AGAR</name>
<dbReference type="Proteomes" id="UP000799118">
    <property type="component" value="Unassembled WGS sequence"/>
</dbReference>